<gene>
    <name evidence="3" type="ORF">LX83_001871</name>
</gene>
<dbReference type="InterPro" id="IPR000600">
    <property type="entry name" value="ROK"/>
</dbReference>
<comment type="caution">
    <text evidence="3">The sequence shown here is derived from an EMBL/GenBank/DDBJ whole genome shotgun (WGS) entry which is preliminary data.</text>
</comment>
<evidence type="ECO:0000256" key="1">
    <source>
        <dbReference type="ARBA" id="ARBA00006479"/>
    </source>
</evidence>
<sequence length="434" mass="43037">MASSWSAPDSAVGARLLQLVARGQARSRTDLARLLSLAPSTVSLRVQALLAAGVLTETGDGPSQGGRRPRLLSVNAGAGHVLMADLGSQHARIGAMDIGGGLLAVEEVPLRLADGPAATIAALATAFAELTGRAAPPGRLLGIGVGIPGPVDVTTGSVTLPSRMPNWRGFAIQDALAQRFGVPIVVDNDANLMAVGESRGRERISDHLVVVKAGAGIGTGVISGGVVHRGAAGVAGDISHVRVGSGGTTPCSCGNLGCLETVASGAALVRELRASGIDVASTADVVAHAQNAEPTVITAVRRAGAQLGEVLATVTNFFNPHAVLLGGMLSTSEAFVAAVRSALYERCLPLATRALEIERVRAGADAGLLGAGLLCLDAVLDAALHTVPDAAPPAGAAAAPPTVPDAALHTVPDAAPPAGAAAAPPTVPDAAPPA</sequence>
<dbReference type="SUPFAM" id="SSF53067">
    <property type="entry name" value="Actin-like ATPase domain"/>
    <property type="match status" value="1"/>
</dbReference>
<dbReference type="EMBL" id="JAMTCK010000004">
    <property type="protein sequence ID" value="MCP2165022.1"/>
    <property type="molecule type" value="Genomic_DNA"/>
</dbReference>
<reference evidence="3" key="1">
    <citation type="submission" date="2022-06" db="EMBL/GenBank/DDBJ databases">
        <title>Genomic Encyclopedia of Archaeal and Bacterial Type Strains, Phase II (KMG-II): from individual species to whole genera.</title>
        <authorList>
            <person name="Goeker M."/>
        </authorList>
    </citation>
    <scope>NUCLEOTIDE SEQUENCE</scope>
    <source>
        <strain evidence="3">DSM 43935</strain>
    </source>
</reference>
<dbReference type="InterPro" id="IPR043129">
    <property type="entry name" value="ATPase_NBD"/>
</dbReference>
<dbReference type="PANTHER" id="PTHR18964:SF173">
    <property type="entry name" value="GLUCOKINASE"/>
    <property type="match status" value="1"/>
</dbReference>
<keyword evidence="3" id="KW-0808">Transferase</keyword>
<evidence type="ECO:0000256" key="2">
    <source>
        <dbReference type="SAM" id="MobiDB-lite"/>
    </source>
</evidence>
<evidence type="ECO:0000313" key="4">
    <source>
        <dbReference type="Proteomes" id="UP001206128"/>
    </source>
</evidence>
<dbReference type="InterPro" id="IPR036388">
    <property type="entry name" value="WH-like_DNA-bd_sf"/>
</dbReference>
<dbReference type="RefSeq" id="WP_253769443.1">
    <property type="nucleotide sequence ID" value="NZ_JAMTCK010000004.1"/>
</dbReference>
<dbReference type="GO" id="GO:0016301">
    <property type="term" value="F:kinase activity"/>
    <property type="evidence" value="ECO:0007669"/>
    <property type="project" value="UniProtKB-KW"/>
</dbReference>
<dbReference type="SUPFAM" id="SSF46785">
    <property type="entry name" value="Winged helix' DNA-binding domain"/>
    <property type="match status" value="1"/>
</dbReference>
<protein>
    <submittedName>
        <fullName evidence="3">Sugar kinase of the NBD/HSP70 family, may containing an N-terminal HTH domain</fullName>
    </submittedName>
</protein>
<keyword evidence="3" id="KW-0418">Kinase</keyword>
<dbReference type="AlphaFoldDB" id="A0AAE3KFI4"/>
<proteinExistence type="inferred from homology"/>
<organism evidence="3 4">
    <name type="scientific">Goodfellowiella coeruleoviolacea</name>
    <dbReference type="NCBI Taxonomy" id="334858"/>
    <lineage>
        <taxon>Bacteria</taxon>
        <taxon>Bacillati</taxon>
        <taxon>Actinomycetota</taxon>
        <taxon>Actinomycetes</taxon>
        <taxon>Pseudonocardiales</taxon>
        <taxon>Pseudonocardiaceae</taxon>
        <taxon>Goodfellowiella</taxon>
    </lineage>
</organism>
<dbReference type="InterPro" id="IPR036390">
    <property type="entry name" value="WH_DNA-bd_sf"/>
</dbReference>
<name>A0AAE3KFI4_9PSEU</name>
<dbReference type="PANTHER" id="PTHR18964">
    <property type="entry name" value="ROK (REPRESSOR, ORF, KINASE) FAMILY"/>
    <property type="match status" value="1"/>
</dbReference>
<keyword evidence="4" id="KW-1185">Reference proteome</keyword>
<feature type="compositionally biased region" description="Low complexity" evidence="2">
    <location>
        <begin position="393"/>
        <end position="424"/>
    </location>
</feature>
<comment type="similarity">
    <text evidence="1">Belongs to the ROK (NagC/XylR) family.</text>
</comment>
<dbReference type="Gene3D" id="3.30.420.40">
    <property type="match status" value="2"/>
</dbReference>
<evidence type="ECO:0000313" key="3">
    <source>
        <dbReference type="EMBL" id="MCP2165022.1"/>
    </source>
</evidence>
<accession>A0AAE3KFI4</accession>
<feature type="compositionally biased region" description="Pro residues" evidence="2">
    <location>
        <begin position="425"/>
        <end position="434"/>
    </location>
</feature>
<dbReference type="Pfam" id="PF00480">
    <property type="entry name" value="ROK"/>
    <property type="match status" value="1"/>
</dbReference>
<dbReference type="Gene3D" id="1.10.10.10">
    <property type="entry name" value="Winged helix-like DNA-binding domain superfamily/Winged helix DNA-binding domain"/>
    <property type="match status" value="1"/>
</dbReference>
<dbReference type="Proteomes" id="UP001206128">
    <property type="component" value="Unassembled WGS sequence"/>
</dbReference>
<feature type="region of interest" description="Disordered" evidence="2">
    <location>
        <begin position="393"/>
        <end position="434"/>
    </location>
</feature>